<gene>
    <name evidence="8" type="ORF">AAF712_012803</name>
</gene>
<evidence type="ECO:0000256" key="1">
    <source>
        <dbReference type="ARBA" id="ARBA00004141"/>
    </source>
</evidence>
<feature type="transmembrane region" description="Helical" evidence="6">
    <location>
        <begin position="217"/>
        <end position="240"/>
    </location>
</feature>
<feature type="transmembrane region" description="Helical" evidence="6">
    <location>
        <begin position="92"/>
        <end position="111"/>
    </location>
</feature>
<evidence type="ECO:0000313" key="9">
    <source>
        <dbReference type="Proteomes" id="UP001437256"/>
    </source>
</evidence>
<keyword evidence="3 6" id="KW-1133">Transmembrane helix</keyword>
<organism evidence="8 9">
    <name type="scientific">Marasmius tenuissimus</name>
    <dbReference type="NCBI Taxonomy" id="585030"/>
    <lineage>
        <taxon>Eukaryota</taxon>
        <taxon>Fungi</taxon>
        <taxon>Dikarya</taxon>
        <taxon>Basidiomycota</taxon>
        <taxon>Agaricomycotina</taxon>
        <taxon>Agaricomycetes</taxon>
        <taxon>Agaricomycetidae</taxon>
        <taxon>Agaricales</taxon>
        <taxon>Marasmiineae</taxon>
        <taxon>Marasmiaceae</taxon>
        <taxon>Marasmius</taxon>
    </lineage>
</organism>
<dbReference type="PANTHER" id="PTHR23502">
    <property type="entry name" value="MAJOR FACILITATOR SUPERFAMILY"/>
    <property type="match status" value="1"/>
</dbReference>
<dbReference type="CDD" id="cd17323">
    <property type="entry name" value="MFS_Tpo1_MDR_like"/>
    <property type="match status" value="1"/>
</dbReference>
<protein>
    <recommendedName>
        <fullName evidence="7">Major facilitator superfamily (MFS) profile domain-containing protein</fullName>
    </recommendedName>
</protein>
<feature type="transmembrane region" description="Helical" evidence="6">
    <location>
        <begin position="432"/>
        <end position="457"/>
    </location>
</feature>
<feature type="region of interest" description="Disordered" evidence="5">
    <location>
        <begin position="41"/>
        <end position="63"/>
    </location>
</feature>
<dbReference type="Gene3D" id="1.20.1250.20">
    <property type="entry name" value="MFS general substrate transporter like domains"/>
    <property type="match status" value="1"/>
</dbReference>
<feature type="transmembrane region" description="Helical" evidence="6">
    <location>
        <begin position="131"/>
        <end position="148"/>
    </location>
</feature>
<feature type="transmembrane region" description="Helical" evidence="6">
    <location>
        <begin position="407"/>
        <end position="426"/>
    </location>
</feature>
<sequence length="555" mass="61135">MAASSRSSVTMLDTSVGTPTREPIDAPAALSMSLAREIERDENRITAYGGNDVRDPEPEPEEIPSMKEKNMVTWDGDDDPANPQNWSVARKWLITAVCITMCLSVSFASSAPASATARLIREFHINSETSYANVTVYLLGFMFGPVLWGPGSEIWGRQRILRATTVCFTLFHLGQALGKNIETYLITRFFCGFFGVAPLTVCGGVIVDIWPVLGRGLATSLFSATIFIGPVAGPIVGGYISQSNTVSWRWIIWIMMIFAGVGAFASWTLLPETYAPILLLRKAQRLRKQDPEGTRNLYAEHENTDFSIRGIIHRTIVRSFQMLAQEPILLLITIYMSLTYGVLYALFQALPLIFMKTRGFTIGQSGLIFIGVGIGTTLGSIINHLCSLHYPKLVQKWKGFPPPEQRLFGAMIGAPALVIGGFWLGWTGEYSSVHWAVPAVATVFIGMGISLIFISFFSFLVDTYLMYAASAFSANTVVRSLVGAAFPLFTTQMFNGMGINWACTLISLVALVLAPSPFLFYKYGPRIRSRSKFAPCIDLKIAEQLRSEASSHEKV</sequence>
<evidence type="ECO:0000256" key="5">
    <source>
        <dbReference type="SAM" id="MobiDB-lite"/>
    </source>
</evidence>
<feature type="compositionally biased region" description="Polar residues" evidence="5">
    <location>
        <begin position="1"/>
        <end position="18"/>
    </location>
</feature>
<feature type="transmembrane region" description="Helical" evidence="6">
    <location>
        <begin position="498"/>
        <end position="521"/>
    </location>
</feature>
<evidence type="ECO:0000256" key="2">
    <source>
        <dbReference type="ARBA" id="ARBA00022692"/>
    </source>
</evidence>
<accession>A0ABR2ZHL2</accession>
<comment type="subcellular location">
    <subcellularLocation>
        <location evidence="1">Membrane</location>
        <topology evidence="1">Multi-pass membrane protein</topology>
    </subcellularLocation>
</comment>
<feature type="transmembrane region" description="Helical" evidence="6">
    <location>
        <begin position="328"/>
        <end position="347"/>
    </location>
</feature>
<feature type="transmembrane region" description="Helical" evidence="6">
    <location>
        <begin position="367"/>
        <end position="386"/>
    </location>
</feature>
<feature type="transmembrane region" description="Helical" evidence="6">
    <location>
        <begin position="184"/>
        <end position="210"/>
    </location>
</feature>
<evidence type="ECO:0000256" key="4">
    <source>
        <dbReference type="ARBA" id="ARBA00023136"/>
    </source>
</evidence>
<feature type="transmembrane region" description="Helical" evidence="6">
    <location>
        <begin position="252"/>
        <end position="280"/>
    </location>
</feature>
<dbReference type="PROSITE" id="PS50850">
    <property type="entry name" value="MFS"/>
    <property type="match status" value="1"/>
</dbReference>
<evidence type="ECO:0000259" key="7">
    <source>
        <dbReference type="PROSITE" id="PS50850"/>
    </source>
</evidence>
<keyword evidence="2 6" id="KW-0812">Transmembrane</keyword>
<name>A0ABR2ZHL2_9AGAR</name>
<reference evidence="8 9" key="1">
    <citation type="submission" date="2024-05" db="EMBL/GenBank/DDBJ databases">
        <title>A draft genome resource for the thread blight pathogen Marasmius tenuissimus strain MS-2.</title>
        <authorList>
            <person name="Yulfo-Soto G.E."/>
            <person name="Baruah I.K."/>
            <person name="Amoako-Attah I."/>
            <person name="Bukari Y."/>
            <person name="Meinhardt L.W."/>
            <person name="Bailey B.A."/>
            <person name="Cohen S.P."/>
        </authorList>
    </citation>
    <scope>NUCLEOTIDE SEQUENCE [LARGE SCALE GENOMIC DNA]</scope>
    <source>
        <strain evidence="8 9">MS-2</strain>
    </source>
</reference>
<feature type="domain" description="Major facilitator superfamily (MFS) profile" evidence="7">
    <location>
        <begin position="94"/>
        <end position="528"/>
    </location>
</feature>
<dbReference type="PANTHER" id="PTHR23502:SF74">
    <property type="entry name" value="MAJOR FACILITATOR SUPERFAMILY (MFS) PROFILE DOMAIN-CONTAINING PROTEIN"/>
    <property type="match status" value="1"/>
</dbReference>
<dbReference type="InterPro" id="IPR020846">
    <property type="entry name" value="MFS_dom"/>
</dbReference>
<dbReference type="Proteomes" id="UP001437256">
    <property type="component" value="Unassembled WGS sequence"/>
</dbReference>
<evidence type="ECO:0000256" key="6">
    <source>
        <dbReference type="SAM" id="Phobius"/>
    </source>
</evidence>
<dbReference type="InterPro" id="IPR011701">
    <property type="entry name" value="MFS"/>
</dbReference>
<dbReference type="EMBL" id="JBBXMP010000177">
    <property type="protein sequence ID" value="KAL0060434.1"/>
    <property type="molecule type" value="Genomic_DNA"/>
</dbReference>
<dbReference type="InterPro" id="IPR036259">
    <property type="entry name" value="MFS_trans_sf"/>
</dbReference>
<comment type="caution">
    <text evidence="8">The sequence shown here is derived from an EMBL/GenBank/DDBJ whole genome shotgun (WGS) entry which is preliminary data.</text>
</comment>
<keyword evidence="4 6" id="KW-0472">Membrane</keyword>
<proteinExistence type="predicted"/>
<dbReference type="Pfam" id="PF07690">
    <property type="entry name" value="MFS_1"/>
    <property type="match status" value="1"/>
</dbReference>
<feature type="region of interest" description="Disordered" evidence="5">
    <location>
        <begin position="1"/>
        <end position="28"/>
    </location>
</feature>
<evidence type="ECO:0000256" key="3">
    <source>
        <dbReference type="ARBA" id="ARBA00022989"/>
    </source>
</evidence>
<keyword evidence="9" id="KW-1185">Reference proteome</keyword>
<dbReference type="SUPFAM" id="SSF103473">
    <property type="entry name" value="MFS general substrate transporter"/>
    <property type="match status" value="1"/>
</dbReference>
<evidence type="ECO:0000313" key="8">
    <source>
        <dbReference type="EMBL" id="KAL0060434.1"/>
    </source>
</evidence>